<comment type="caution">
    <text evidence="1">The sequence shown here is derived from an EMBL/GenBank/DDBJ whole genome shotgun (WGS) entry which is preliminary data.</text>
</comment>
<protein>
    <submittedName>
        <fullName evidence="1">Uncharacterized protein</fullName>
    </submittedName>
</protein>
<proteinExistence type="predicted"/>
<evidence type="ECO:0000313" key="1">
    <source>
        <dbReference type="EMBL" id="MFC4069803.1"/>
    </source>
</evidence>
<dbReference type="Proteomes" id="UP001595867">
    <property type="component" value="Unassembled WGS sequence"/>
</dbReference>
<keyword evidence="2" id="KW-1185">Reference proteome</keyword>
<reference evidence="2" key="1">
    <citation type="journal article" date="2019" name="Int. J. Syst. Evol. Microbiol.">
        <title>The Global Catalogue of Microorganisms (GCM) 10K type strain sequencing project: providing services to taxonomists for standard genome sequencing and annotation.</title>
        <authorList>
            <consortium name="The Broad Institute Genomics Platform"/>
            <consortium name="The Broad Institute Genome Sequencing Center for Infectious Disease"/>
            <person name="Wu L."/>
            <person name="Ma J."/>
        </authorList>
    </citation>
    <scope>NUCLEOTIDE SEQUENCE [LARGE SCALE GENOMIC DNA]</scope>
    <source>
        <strain evidence="2">TBRC 5832</strain>
    </source>
</reference>
<organism evidence="1 2">
    <name type="scientific">Actinoplanes subglobosus</name>
    <dbReference type="NCBI Taxonomy" id="1547892"/>
    <lineage>
        <taxon>Bacteria</taxon>
        <taxon>Bacillati</taxon>
        <taxon>Actinomycetota</taxon>
        <taxon>Actinomycetes</taxon>
        <taxon>Micromonosporales</taxon>
        <taxon>Micromonosporaceae</taxon>
        <taxon>Actinoplanes</taxon>
    </lineage>
</organism>
<dbReference type="EMBL" id="JBHSBL010000021">
    <property type="protein sequence ID" value="MFC4069803.1"/>
    <property type="molecule type" value="Genomic_DNA"/>
</dbReference>
<name>A0ABV8J3L9_9ACTN</name>
<evidence type="ECO:0000313" key="2">
    <source>
        <dbReference type="Proteomes" id="UP001595867"/>
    </source>
</evidence>
<dbReference type="RefSeq" id="WP_378070692.1">
    <property type="nucleotide sequence ID" value="NZ_JBHSBL010000021.1"/>
</dbReference>
<accession>A0ABV8J3L9</accession>
<sequence length="145" mass="15994">MSIKIRRSAGSFSPLESWLDRAGIKRRDPARDVADYGDGQPFKVFCMNWTLGQVRRRKVGAAEITVPRGGWLHIAHGTEAVWHSSPARETVVIPAQAALTPSDRQLHFRNQAAFTIVTPSGSHDIAIRKIDEDLVRLALVTAVTA</sequence>
<gene>
    <name evidence="1" type="ORF">ACFO0C_33180</name>
</gene>